<name>F3UBF9_STRSA</name>
<evidence type="ECO:0000313" key="1">
    <source>
        <dbReference type="EMBL" id="EGJ39340.1"/>
    </source>
</evidence>
<sequence length="112" mass="13465">MTNLEKLFAFFEAENQRDWQTYQTFLSDHVSWELQDDTIEIIKGKVDYLTKIQKVYHNTPVQFRCTYYQLNSDQNRIVTLLENDFGDLSCDIFFFEKGMIVKEIEYLLKKAD</sequence>
<dbReference type="SUPFAM" id="SSF54427">
    <property type="entry name" value="NTF2-like"/>
    <property type="match status" value="1"/>
</dbReference>
<dbReference type="PATRIC" id="fig|888820.3.peg.941"/>
<evidence type="ECO:0008006" key="3">
    <source>
        <dbReference type="Google" id="ProtNLM"/>
    </source>
</evidence>
<dbReference type="Proteomes" id="UP000004171">
    <property type="component" value="Unassembled WGS sequence"/>
</dbReference>
<comment type="caution">
    <text evidence="1">The sequence shown here is derived from an EMBL/GenBank/DDBJ whole genome shotgun (WGS) entry which is preliminary data.</text>
</comment>
<organism evidence="1 2">
    <name type="scientific">Streptococcus sanguinis SK1056</name>
    <dbReference type="NCBI Taxonomy" id="888820"/>
    <lineage>
        <taxon>Bacteria</taxon>
        <taxon>Bacillati</taxon>
        <taxon>Bacillota</taxon>
        <taxon>Bacilli</taxon>
        <taxon>Lactobacillales</taxon>
        <taxon>Streptococcaceae</taxon>
        <taxon>Streptococcus</taxon>
    </lineage>
</organism>
<accession>F3UBF9</accession>
<dbReference type="Gene3D" id="3.10.450.50">
    <property type="match status" value="1"/>
</dbReference>
<protein>
    <recommendedName>
        <fullName evidence="3">SnoaL-like domain-containing protein</fullName>
    </recommendedName>
</protein>
<dbReference type="RefSeq" id="WP_002921644.1">
    <property type="nucleotide sequence ID" value="NZ_GL890990.1"/>
</dbReference>
<dbReference type="AlphaFoldDB" id="F3UBF9"/>
<dbReference type="EMBL" id="AFFL01000002">
    <property type="protein sequence ID" value="EGJ39340.1"/>
    <property type="molecule type" value="Genomic_DNA"/>
</dbReference>
<evidence type="ECO:0000313" key="2">
    <source>
        <dbReference type="Proteomes" id="UP000004171"/>
    </source>
</evidence>
<proteinExistence type="predicted"/>
<reference evidence="1 2" key="1">
    <citation type="submission" date="2011-03" db="EMBL/GenBank/DDBJ databases">
        <authorList>
            <person name="Muzny D."/>
            <person name="Qin X."/>
            <person name="Deng J."/>
            <person name="Jiang H."/>
            <person name="Liu Y."/>
            <person name="Qu J."/>
            <person name="Song X.-Z."/>
            <person name="Zhang L."/>
            <person name="Thornton R."/>
            <person name="Coyle M."/>
            <person name="Francisco L."/>
            <person name="Jackson L."/>
            <person name="Javaid M."/>
            <person name="Korchina V."/>
            <person name="Kovar C."/>
            <person name="Mata R."/>
            <person name="Mathew T."/>
            <person name="Ngo R."/>
            <person name="Nguyen L."/>
            <person name="Nguyen N."/>
            <person name="Okwuonu G."/>
            <person name="Ongeri F."/>
            <person name="Pham C."/>
            <person name="Simmons D."/>
            <person name="Wilczek-Boney K."/>
            <person name="Hale W."/>
            <person name="Jakkamsetti A."/>
            <person name="Pham P."/>
            <person name="Ruth R."/>
            <person name="San Lucas F."/>
            <person name="Warren J."/>
            <person name="Zhang J."/>
            <person name="Zhao Z."/>
            <person name="Zhou C."/>
            <person name="Zhu D."/>
            <person name="Lee S."/>
            <person name="Bess C."/>
            <person name="Blankenburg K."/>
            <person name="Forbes L."/>
            <person name="Fu Q."/>
            <person name="Gubbala S."/>
            <person name="Hirani K."/>
            <person name="Jayaseelan J.C."/>
            <person name="Lara F."/>
            <person name="Munidasa M."/>
            <person name="Palculict T."/>
            <person name="Patil S."/>
            <person name="Pu L.-L."/>
            <person name="Saada N."/>
            <person name="Tang L."/>
            <person name="Weissenberger G."/>
            <person name="Zhu Y."/>
            <person name="Hemphill L."/>
            <person name="Shang Y."/>
            <person name="Youmans B."/>
            <person name="Ayvaz T."/>
            <person name="Ross M."/>
            <person name="Santibanez J."/>
            <person name="Aqrawi P."/>
            <person name="Gross S."/>
            <person name="Joshi V."/>
            <person name="Fowler G."/>
            <person name="Nazareth L."/>
            <person name="Reid J."/>
            <person name="Worley K."/>
            <person name="Petrosino J."/>
            <person name="Highlander S."/>
            <person name="Gibbs R."/>
        </authorList>
    </citation>
    <scope>NUCLEOTIDE SEQUENCE [LARGE SCALE GENOMIC DNA]</scope>
    <source>
        <strain evidence="1 2">SK1056</strain>
    </source>
</reference>
<dbReference type="InterPro" id="IPR032710">
    <property type="entry name" value="NTF2-like_dom_sf"/>
</dbReference>
<gene>
    <name evidence="1" type="ORF">HMPREF9393_0962</name>
</gene>
<dbReference type="HOGENOM" id="CLU_158619_0_0_9"/>